<evidence type="ECO:0000313" key="1">
    <source>
        <dbReference type="EMBL" id="BCO28008.1"/>
    </source>
</evidence>
<protein>
    <submittedName>
        <fullName evidence="1">Uncharacterized protein</fullName>
    </submittedName>
</protein>
<gene>
    <name evidence="1" type="ORF">MIZ03_2901</name>
</gene>
<sequence>MGLPLMVCLTEPPADVWVLKPRRLKETSHMGELAHTLCTP</sequence>
<evidence type="ECO:0000313" key="2">
    <source>
        <dbReference type="Proteomes" id="UP000824366"/>
    </source>
</evidence>
<dbReference type="EMBL" id="AP024238">
    <property type="protein sequence ID" value="BCO28008.1"/>
    <property type="molecule type" value="Genomic_DNA"/>
</dbReference>
<accession>A0ABM7MP44</accession>
<organism evidence="1 2">
    <name type="scientific">Rhodoferax lithotrophicus</name>
    <dbReference type="NCBI Taxonomy" id="2798804"/>
    <lineage>
        <taxon>Bacteria</taxon>
        <taxon>Pseudomonadati</taxon>
        <taxon>Pseudomonadota</taxon>
        <taxon>Betaproteobacteria</taxon>
        <taxon>Burkholderiales</taxon>
        <taxon>Comamonadaceae</taxon>
        <taxon>Rhodoferax</taxon>
    </lineage>
</organism>
<name>A0ABM7MP44_9BURK</name>
<keyword evidence="2" id="KW-1185">Reference proteome</keyword>
<proteinExistence type="predicted"/>
<dbReference type="Proteomes" id="UP000824366">
    <property type="component" value="Chromosome"/>
</dbReference>
<reference evidence="1 2" key="1">
    <citation type="journal article" date="2021" name="Microbiol. Spectr.">
        <title>A Single Bacterium Capable of Oxidation and Reduction of Iron at Circumneutral pH.</title>
        <authorList>
            <person name="Kato S."/>
            <person name="Ohkuma M."/>
        </authorList>
    </citation>
    <scope>NUCLEOTIDE SEQUENCE [LARGE SCALE GENOMIC DNA]</scope>
    <source>
        <strain evidence="1 2">MIZ03</strain>
    </source>
</reference>